<evidence type="ECO:0000313" key="3">
    <source>
        <dbReference type="Proteomes" id="UP000199321"/>
    </source>
</evidence>
<feature type="signal peptide" evidence="1">
    <location>
        <begin position="1"/>
        <end position="19"/>
    </location>
</feature>
<evidence type="ECO:0008006" key="4">
    <source>
        <dbReference type="Google" id="ProtNLM"/>
    </source>
</evidence>
<dbReference type="RefSeq" id="WP_139149402.1">
    <property type="nucleotide sequence ID" value="NZ_BMWO01000003.1"/>
</dbReference>
<dbReference type="EMBL" id="FNBA01000003">
    <property type="protein sequence ID" value="SDE90935.1"/>
    <property type="molecule type" value="Genomic_DNA"/>
</dbReference>
<accession>A0A1G7GS08</accession>
<keyword evidence="1" id="KW-0732">Signal</keyword>
<gene>
    <name evidence="2" type="ORF">SAMN05421855_103303</name>
</gene>
<dbReference type="STRING" id="227084.SAMN05421855_103303"/>
<keyword evidence="3" id="KW-1185">Reference proteome</keyword>
<proteinExistence type="predicted"/>
<protein>
    <recommendedName>
        <fullName evidence="4">Calx-beta domain-containing protein</fullName>
    </recommendedName>
</protein>
<evidence type="ECO:0000313" key="2">
    <source>
        <dbReference type="EMBL" id="SDE90935.1"/>
    </source>
</evidence>
<name>A0A1G7GS08_9FLAO</name>
<dbReference type="OrthoDB" id="1441212at2"/>
<sequence>MKNIKILFTVLILAVVAVSCDRYDDAPSEFSPIIGFTTGESIITIRVGDNTGTSTVNLFVTDVSDSDRTFTLSVVPEGTELTNASYSFEPSVVIPAGERQTTFTFTAIDVDLTDETKTVVVGVDPVPGLTIGQKMNFELKTRN</sequence>
<dbReference type="PROSITE" id="PS51257">
    <property type="entry name" value="PROKAR_LIPOPROTEIN"/>
    <property type="match status" value="1"/>
</dbReference>
<feature type="chain" id="PRO_5011689519" description="Calx-beta domain-containing protein" evidence="1">
    <location>
        <begin position="20"/>
        <end position="143"/>
    </location>
</feature>
<dbReference type="Proteomes" id="UP000199321">
    <property type="component" value="Unassembled WGS sequence"/>
</dbReference>
<dbReference type="AlphaFoldDB" id="A0A1G7GS08"/>
<evidence type="ECO:0000256" key="1">
    <source>
        <dbReference type="SAM" id="SignalP"/>
    </source>
</evidence>
<organism evidence="2 3">
    <name type="scientific">Ulvibacter litoralis</name>
    <dbReference type="NCBI Taxonomy" id="227084"/>
    <lineage>
        <taxon>Bacteria</taxon>
        <taxon>Pseudomonadati</taxon>
        <taxon>Bacteroidota</taxon>
        <taxon>Flavobacteriia</taxon>
        <taxon>Flavobacteriales</taxon>
        <taxon>Flavobacteriaceae</taxon>
        <taxon>Ulvibacter</taxon>
    </lineage>
</organism>
<reference evidence="2 3" key="1">
    <citation type="submission" date="2016-10" db="EMBL/GenBank/DDBJ databases">
        <authorList>
            <person name="de Groot N.N."/>
        </authorList>
    </citation>
    <scope>NUCLEOTIDE SEQUENCE [LARGE SCALE GENOMIC DNA]</scope>
    <source>
        <strain evidence="2 3">DSM 16195</strain>
    </source>
</reference>